<gene>
    <name evidence="9 10" type="primary">tatA</name>
    <name evidence="10" type="ORF">ERX29_04855</name>
</gene>
<comment type="subcellular location">
    <subcellularLocation>
        <location evidence="1 9">Cell membrane</location>
        <topology evidence="1 9">Single-pass membrane protein</topology>
    </subcellularLocation>
</comment>
<keyword evidence="5 9" id="KW-0653">Protein transport</keyword>
<dbReference type="HAMAP" id="MF_00236">
    <property type="entry name" value="TatA_E"/>
    <property type="match status" value="1"/>
</dbReference>
<evidence type="ECO:0000256" key="3">
    <source>
        <dbReference type="ARBA" id="ARBA00022475"/>
    </source>
</evidence>
<evidence type="ECO:0000256" key="5">
    <source>
        <dbReference type="ARBA" id="ARBA00022927"/>
    </source>
</evidence>
<accession>A0A4R6BV53</accession>
<dbReference type="OrthoDB" id="9800908at2"/>
<dbReference type="PANTHER" id="PTHR42982:SF1">
    <property type="entry name" value="SEC-INDEPENDENT PROTEIN TRANSLOCASE PROTEIN TATA"/>
    <property type="match status" value="1"/>
</dbReference>
<proteinExistence type="inferred from homology"/>
<evidence type="ECO:0000256" key="2">
    <source>
        <dbReference type="ARBA" id="ARBA00022448"/>
    </source>
</evidence>
<evidence type="ECO:0000256" key="1">
    <source>
        <dbReference type="ARBA" id="ARBA00004162"/>
    </source>
</evidence>
<organism evidence="10 11">
    <name type="scientific">Macrococcus lamae</name>
    <dbReference type="NCBI Taxonomy" id="198484"/>
    <lineage>
        <taxon>Bacteria</taxon>
        <taxon>Bacillati</taxon>
        <taxon>Bacillota</taxon>
        <taxon>Bacilli</taxon>
        <taxon>Bacillales</taxon>
        <taxon>Staphylococcaceae</taxon>
        <taxon>Macrococcus</taxon>
    </lineage>
</organism>
<dbReference type="GO" id="GO:0033281">
    <property type="term" value="C:TAT protein transport complex"/>
    <property type="evidence" value="ECO:0007669"/>
    <property type="project" value="UniProtKB-UniRule"/>
</dbReference>
<evidence type="ECO:0000313" key="10">
    <source>
        <dbReference type="EMBL" id="TDM12148.1"/>
    </source>
</evidence>
<feature type="transmembrane region" description="Helical" evidence="9">
    <location>
        <begin position="6"/>
        <end position="26"/>
    </location>
</feature>
<keyword evidence="4 9" id="KW-0812">Transmembrane</keyword>
<evidence type="ECO:0000256" key="7">
    <source>
        <dbReference type="ARBA" id="ARBA00023010"/>
    </source>
</evidence>
<reference evidence="10 11" key="1">
    <citation type="submission" date="2019-01" db="EMBL/GenBank/DDBJ databases">
        <title>Draft genome sequences of the type strains of six Macrococcus species.</title>
        <authorList>
            <person name="Mazhar S."/>
            <person name="Altermann E."/>
            <person name="Hill C."/>
            <person name="Mcauliffe O."/>
        </authorList>
    </citation>
    <scope>NUCLEOTIDE SEQUENCE [LARGE SCALE GENOMIC DNA]</scope>
    <source>
        <strain evidence="10 11">CCM4815</strain>
    </source>
</reference>
<keyword evidence="3 9" id="KW-1003">Cell membrane</keyword>
<keyword evidence="7 9" id="KW-0811">Translocation</keyword>
<keyword evidence="2 9" id="KW-0813">Transport</keyword>
<dbReference type="Pfam" id="PF02416">
    <property type="entry name" value="TatA_B_E"/>
    <property type="match status" value="1"/>
</dbReference>
<comment type="similarity">
    <text evidence="9">Belongs to the TatA/E family.</text>
</comment>
<dbReference type="NCBIfam" id="NF011430">
    <property type="entry name" value="PRK14861.1"/>
    <property type="match status" value="1"/>
</dbReference>
<keyword evidence="11" id="KW-1185">Reference proteome</keyword>
<dbReference type="InterPro" id="IPR006312">
    <property type="entry name" value="TatA/E"/>
</dbReference>
<keyword evidence="8 9" id="KW-0472">Membrane</keyword>
<dbReference type="Proteomes" id="UP000294802">
    <property type="component" value="Unassembled WGS sequence"/>
</dbReference>
<name>A0A4R6BV53_9STAP</name>
<dbReference type="GO" id="GO:0043953">
    <property type="term" value="P:protein transport by the Tat complex"/>
    <property type="evidence" value="ECO:0007669"/>
    <property type="project" value="UniProtKB-UniRule"/>
</dbReference>
<evidence type="ECO:0000256" key="9">
    <source>
        <dbReference type="HAMAP-Rule" id="MF_00236"/>
    </source>
</evidence>
<dbReference type="InterPro" id="IPR003369">
    <property type="entry name" value="TatA/B/E"/>
</dbReference>
<comment type="subunit">
    <text evidence="9">Forms a complex with TatC.</text>
</comment>
<dbReference type="RefSeq" id="WP_133443571.1">
    <property type="nucleotide sequence ID" value="NZ_SCWB01000006.1"/>
</dbReference>
<protein>
    <recommendedName>
        <fullName evidence="9">Sec-independent protein translocase protein TatA</fullName>
    </recommendedName>
</protein>
<evidence type="ECO:0000256" key="8">
    <source>
        <dbReference type="ARBA" id="ARBA00023136"/>
    </source>
</evidence>
<dbReference type="GO" id="GO:0008320">
    <property type="term" value="F:protein transmembrane transporter activity"/>
    <property type="evidence" value="ECO:0007669"/>
    <property type="project" value="UniProtKB-UniRule"/>
</dbReference>
<dbReference type="PANTHER" id="PTHR42982">
    <property type="entry name" value="SEC-INDEPENDENT PROTEIN TRANSLOCASE PROTEIN TATA"/>
    <property type="match status" value="1"/>
</dbReference>
<dbReference type="Gene3D" id="1.20.5.3310">
    <property type="match status" value="1"/>
</dbReference>
<evidence type="ECO:0000256" key="6">
    <source>
        <dbReference type="ARBA" id="ARBA00022989"/>
    </source>
</evidence>
<dbReference type="NCBIfam" id="TIGR01411">
    <property type="entry name" value="tatAE"/>
    <property type="match status" value="1"/>
</dbReference>
<evidence type="ECO:0000256" key="4">
    <source>
        <dbReference type="ARBA" id="ARBA00022692"/>
    </source>
</evidence>
<evidence type="ECO:0000313" key="11">
    <source>
        <dbReference type="Proteomes" id="UP000294802"/>
    </source>
</evidence>
<dbReference type="EMBL" id="SCWB01000006">
    <property type="protein sequence ID" value="TDM12148.1"/>
    <property type="molecule type" value="Genomic_DNA"/>
</dbReference>
<sequence>MFLITTLGFASGPVLLFLGVIALIIFGPKKLPEFGRAMGSSLKEFKDATDGIMKDHDKEDNNDVRK</sequence>
<keyword evidence="6 9" id="KW-1133">Transmembrane helix</keyword>
<dbReference type="AlphaFoldDB" id="A0A4R6BV53"/>
<comment type="function">
    <text evidence="9">Part of the twin-arginine translocation (Tat) system that transports large folded proteins containing a characteristic twin-arginine motif in their signal peptide across membranes. TatA could form the protein-conducting channel of the Tat system.</text>
</comment>
<comment type="caution">
    <text evidence="10">The sequence shown here is derived from an EMBL/GenBank/DDBJ whole genome shotgun (WGS) entry which is preliminary data.</text>
</comment>